<dbReference type="PANTHER" id="PTHR46124">
    <property type="entry name" value="D-AMINOACYL-TRNA DEACYLASE"/>
    <property type="match status" value="1"/>
</dbReference>
<accession>A0A2N9YIR3</accession>
<evidence type="ECO:0000256" key="1">
    <source>
        <dbReference type="ARBA" id="ARBA00009275"/>
    </source>
</evidence>
<dbReference type="GO" id="GO:0004536">
    <property type="term" value="F:DNA nuclease activity"/>
    <property type="evidence" value="ECO:0007669"/>
    <property type="project" value="InterPro"/>
</dbReference>
<dbReference type="PROSITE" id="PS01090">
    <property type="entry name" value="TATD_2"/>
    <property type="match status" value="1"/>
</dbReference>
<feature type="binding site" evidence="4">
    <location>
        <position position="14"/>
    </location>
    <ligand>
        <name>a divalent metal cation</name>
        <dbReference type="ChEBI" id="CHEBI:60240"/>
        <label>1</label>
    </ligand>
</feature>
<organism evidence="5 6">
    <name type="scientific">Beggiatoa leptomitoformis</name>
    <dbReference type="NCBI Taxonomy" id="288004"/>
    <lineage>
        <taxon>Bacteria</taxon>
        <taxon>Pseudomonadati</taxon>
        <taxon>Pseudomonadota</taxon>
        <taxon>Gammaproteobacteria</taxon>
        <taxon>Thiotrichales</taxon>
        <taxon>Thiotrichaceae</taxon>
        <taxon>Beggiatoa</taxon>
    </lineage>
</organism>
<dbReference type="InterPro" id="IPR018228">
    <property type="entry name" value="DNase_TatD-rel_CS"/>
</dbReference>
<feature type="binding site" evidence="4">
    <location>
        <position position="157"/>
    </location>
    <ligand>
        <name>a divalent metal cation</name>
        <dbReference type="ChEBI" id="CHEBI:60240"/>
        <label>2</label>
    </ligand>
</feature>
<dbReference type="AlphaFoldDB" id="A0A2N9YIR3"/>
<dbReference type="STRING" id="288004.AL038_06230"/>
<keyword evidence="2 4" id="KW-0479">Metal-binding</keyword>
<dbReference type="PANTHER" id="PTHR46124:SF3">
    <property type="entry name" value="HYDROLASE"/>
    <property type="match status" value="1"/>
</dbReference>
<dbReference type="PROSITE" id="PS01137">
    <property type="entry name" value="TATD_1"/>
    <property type="match status" value="1"/>
</dbReference>
<evidence type="ECO:0000313" key="5">
    <source>
        <dbReference type="EMBL" id="AUI70418.1"/>
    </source>
</evidence>
<protein>
    <submittedName>
        <fullName evidence="5">YchF/TatD family DNA exonuclease</fullName>
    </submittedName>
</protein>
<keyword evidence="6" id="KW-1185">Reference proteome</keyword>
<dbReference type="EMBL" id="CP018889">
    <property type="protein sequence ID" value="AUI70418.1"/>
    <property type="molecule type" value="Genomic_DNA"/>
</dbReference>
<dbReference type="KEGG" id="blep:AL038_06230"/>
<dbReference type="InterPro" id="IPR001130">
    <property type="entry name" value="TatD-like"/>
</dbReference>
<feature type="binding site" evidence="4">
    <location>
        <position position="207"/>
    </location>
    <ligand>
        <name>a divalent metal cation</name>
        <dbReference type="ChEBI" id="CHEBI:60240"/>
        <label>1</label>
    </ligand>
</feature>
<evidence type="ECO:0000256" key="2">
    <source>
        <dbReference type="ARBA" id="ARBA00022723"/>
    </source>
</evidence>
<name>A0A2N9YIR3_9GAMM</name>
<dbReference type="RefSeq" id="WP_062150553.1">
    <property type="nucleotide sequence ID" value="NZ_CP012373.2"/>
</dbReference>
<dbReference type="GO" id="GO:0005829">
    <property type="term" value="C:cytosol"/>
    <property type="evidence" value="ECO:0007669"/>
    <property type="project" value="TreeGrafter"/>
</dbReference>
<dbReference type="SUPFAM" id="SSF51556">
    <property type="entry name" value="Metallo-dependent hydrolases"/>
    <property type="match status" value="1"/>
</dbReference>
<dbReference type="FunFam" id="3.20.20.140:FF:000005">
    <property type="entry name" value="TatD family hydrolase"/>
    <property type="match status" value="1"/>
</dbReference>
<dbReference type="Proteomes" id="UP000234271">
    <property type="component" value="Chromosome"/>
</dbReference>
<proteinExistence type="inferred from homology"/>
<dbReference type="InterPro" id="IPR032466">
    <property type="entry name" value="Metal_Hydrolase"/>
</dbReference>
<evidence type="ECO:0000256" key="4">
    <source>
        <dbReference type="PIRSR" id="PIRSR005902-1"/>
    </source>
</evidence>
<dbReference type="OrthoDB" id="9810005at2"/>
<feature type="binding site" evidence="4">
    <location>
        <position position="98"/>
    </location>
    <ligand>
        <name>a divalent metal cation</name>
        <dbReference type="ChEBI" id="CHEBI:60240"/>
        <label>1</label>
    </ligand>
</feature>
<dbReference type="GO" id="GO:0004527">
    <property type="term" value="F:exonuclease activity"/>
    <property type="evidence" value="ECO:0007669"/>
    <property type="project" value="UniProtKB-KW"/>
</dbReference>
<comment type="similarity">
    <text evidence="1">Belongs to the metallo-dependent hydrolases superfamily. TatD-type hydrolase family.</text>
</comment>
<dbReference type="NCBIfam" id="TIGR00010">
    <property type="entry name" value="YchF/TatD family DNA exonuclease"/>
    <property type="match status" value="1"/>
</dbReference>
<sequence length="260" mass="29347">MNPTLPQLIDSHSHFDADEFASDRMAVFTRAQMANVTLQIVPAVCFRWWEQLRNVCQTYTGLYPAYGLHPLYLAEHDPRHLTALPTWLTQESAVAVGECGLDYYVAGLDAEKQAYFFTTQLQIAVDLQLPVIIHARRAVEAVIQHLRRFPRSRGVIHSFAGSEQQARQLLDLGFYLSFGGPITYPNAHKLRKLVQVLPLDGILLETDSPDQPLATHRGERNEPAYLTEVLQTMAILRQQSPAEIAHITTCNTLELFGLKQ</sequence>
<keyword evidence="5" id="KW-0269">Exonuclease</keyword>
<dbReference type="PROSITE" id="PS01091">
    <property type="entry name" value="TATD_3"/>
    <property type="match status" value="1"/>
</dbReference>
<keyword evidence="5" id="KW-0540">Nuclease</keyword>
<dbReference type="GO" id="GO:0046872">
    <property type="term" value="F:metal ion binding"/>
    <property type="evidence" value="ECO:0007669"/>
    <property type="project" value="UniProtKB-KW"/>
</dbReference>
<feature type="binding site" evidence="4">
    <location>
        <position position="134"/>
    </location>
    <ligand>
        <name>a divalent metal cation</name>
        <dbReference type="ChEBI" id="CHEBI:60240"/>
        <label>2</label>
    </ligand>
</feature>
<evidence type="ECO:0000313" key="6">
    <source>
        <dbReference type="Proteomes" id="UP000234271"/>
    </source>
</evidence>
<dbReference type="Gene3D" id="3.20.20.140">
    <property type="entry name" value="Metal-dependent hydrolases"/>
    <property type="match status" value="1"/>
</dbReference>
<gene>
    <name evidence="5" type="ORF">BLE401_18075</name>
</gene>
<keyword evidence="3" id="KW-0378">Hydrolase</keyword>
<dbReference type="Pfam" id="PF01026">
    <property type="entry name" value="TatD_DNase"/>
    <property type="match status" value="1"/>
</dbReference>
<dbReference type="PIRSF" id="PIRSF005902">
    <property type="entry name" value="DNase_TatD"/>
    <property type="match status" value="1"/>
</dbReference>
<reference evidence="6" key="1">
    <citation type="submission" date="2016-12" db="EMBL/GenBank/DDBJ databases">
        <title>Complete Genome Sequence of Beggiatoa leptomitiformis D-401.</title>
        <authorList>
            <person name="Fomenkov A."/>
            <person name="Vincze T."/>
            <person name="Grabovich M."/>
            <person name="Anton B.P."/>
            <person name="Dubinina G."/>
            <person name="Orlova M."/>
            <person name="Belousova E."/>
            <person name="Roberts R.J."/>
        </authorList>
    </citation>
    <scope>NUCLEOTIDE SEQUENCE [LARGE SCALE GENOMIC DNA]</scope>
    <source>
        <strain evidence="6">D-401</strain>
    </source>
</reference>
<evidence type="ECO:0000256" key="3">
    <source>
        <dbReference type="ARBA" id="ARBA00022801"/>
    </source>
</evidence>
<feature type="binding site" evidence="4">
    <location>
        <position position="12"/>
    </location>
    <ligand>
        <name>a divalent metal cation</name>
        <dbReference type="ChEBI" id="CHEBI:60240"/>
        <label>1</label>
    </ligand>
</feature>
<dbReference type="CDD" id="cd01310">
    <property type="entry name" value="TatD_DNAse"/>
    <property type="match status" value="1"/>
</dbReference>
<dbReference type="InterPro" id="IPR015991">
    <property type="entry name" value="TatD/YcfH-like"/>
</dbReference>